<sequence length="93" mass="9574">MSVAYQDEGKGCRRLSWVRSVVTGVKVVVVVNCCHCCAIRVQGGGGGGGQGGDDGDGGEVLGGLTAVTVVPFGFKEEVVVAVKEEVVPFQVFM</sequence>
<organism evidence="1 2">
    <name type="scientific">Arctium lappa</name>
    <name type="common">Greater burdock</name>
    <name type="synonym">Lappa major</name>
    <dbReference type="NCBI Taxonomy" id="4217"/>
    <lineage>
        <taxon>Eukaryota</taxon>
        <taxon>Viridiplantae</taxon>
        <taxon>Streptophyta</taxon>
        <taxon>Embryophyta</taxon>
        <taxon>Tracheophyta</taxon>
        <taxon>Spermatophyta</taxon>
        <taxon>Magnoliopsida</taxon>
        <taxon>eudicotyledons</taxon>
        <taxon>Gunneridae</taxon>
        <taxon>Pentapetalae</taxon>
        <taxon>asterids</taxon>
        <taxon>campanulids</taxon>
        <taxon>Asterales</taxon>
        <taxon>Asteraceae</taxon>
        <taxon>Carduoideae</taxon>
        <taxon>Cardueae</taxon>
        <taxon>Arctiinae</taxon>
        <taxon>Arctium</taxon>
    </lineage>
</organism>
<gene>
    <name evidence="1" type="ORF">L6452_18858</name>
</gene>
<reference evidence="2" key="1">
    <citation type="journal article" date="2022" name="Mol. Ecol. Resour.">
        <title>The genomes of chicory, endive, great burdock and yacon provide insights into Asteraceae palaeo-polyploidization history and plant inulin production.</title>
        <authorList>
            <person name="Fan W."/>
            <person name="Wang S."/>
            <person name="Wang H."/>
            <person name="Wang A."/>
            <person name="Jiang F."/>
            <person name="Liu H."/>
            <person name="Zhao H."/>
            <person name="Xu D."/>
            <person name="Zhang Y."/>
        </authorList>
    </citation>
    <scope>NUCLEOTIDE SEQUENCE [LARGE SCALE GENOMIC DNA]</scope>
    <source>
        <strain evidence="2">cv. Niubang</strain>
    </source>
</reference>
<dbReference type="EMBL" id="CM042051">
    <property type="protein sequence ID" value="KAI3730181.1"/>
    <property type="molecule type" value="Genomic_DNA"/>
</dbReference>
<proteinExistence type="predicted"/>
<comment type="caution">
    <text evidence="1">The sequence shown here is derived from an EMBL/GenBank/DDBJ whole genome shotgun (WGS) entry which is preliminary data.</text>
</comment>
<evidence type="ECO:0000313" key="1">
    <source>
        <dbReference type="EMBL" id="KAI3730181.1"/>
    </source>
</evidence>
<reference evidence="1 2" key="2">
    <citation type="journal article" date="2022" name="Mol. Ecol. Resour.">
        <title>The genomes of chicory, endive, great burdock and yacon provide insights into Asteraceae paleo-polyploidization history and plant inulin production.</title>
        <authorList>
            <person name="Fan W."/>
            <person name="Wang S."/>
            <person name="Wang H."/>
            <person name="Wang A."/>
            <person name="Jiang F."/>
            <person name="Liu H."/>
            <person name="Zhao H."/>
            <person name="Xu D."/>
            <person name="Zhang Y."/>
        </authorList>
    </citation>
    <scope>NUCLEOTIDE SEQUENCE [LARGE SCALE GENOMIC DNA]</scope>
    <source>
        <strain evidence="2">cv. Niubang</strain>
    </source>
</reference>
<evidence type="ECO:0000313" key="2">
    <source>
        <dbReference type="Proteomes" id="UP001055879"/>
    </source>
</evidence>
<keyword evidence="2" id="KW-1185">Reference proteome</keyword>
<dbReference type="Proteomes" id="UP001055879">
    <property type="component" value="Linkage Group LG05"/>
</dbReference>
<protein>
    <submittedName>
        <fullName evidence="1">Uncharacterized protein</fullName>
    </submittedName>
</protein>
<accession>A0ACB9C7D2</accession>
<name>A0ACB9C7D2_ARCLA</name>